<reference evidence="1 2" key="1">
    <citation type="submission" date="2021-07" db="EMBL/GenBank/DDBJ databases">
        <title>Clostridium weizhouense sp. nov., an anaerobic bacterium isolated from activated sludge of Petroleum wastewater.</title>
        <authorList>
            <person name="Li Q."/>
        </authorList>
    </citation>
    <scope>NUCLEOTIDE SEQUENCE [LARGE SCALE GENOMIC DNA]</scope>
    <source>
        <strain evidence="1 2">YB-6</strain>
    </source>
</reference>
<dbReference type="RefSeq" id="WP_219780483.1">
    <property type="nucleotide sequence ID" value="NZ_JAHXPT010000010.1"/>
</dbReference>
<comment type="caution">
    <text evidence="1">The sequence shown here is derived from an EMBL/GenBank/DDBJ whole genome shotgun (WGS) entry which is preliminary data.</text>
</comment>
<keyword evidence="2" id="KW-1185">Reference proteome</keyword>
<organism evidence="1 2">
    <name type="scientific">Clostridium weizhouense</name>
    <dbReference type="NCBI Taxonomy" id="2859781"/>
    <lineage>
        <taxon>Bacteria</taxon>
        <taxon>Bacillati</taxon>
        <taxon>Bacillota</taxon>
        <taxon>Clostridia</taxon>
        <taxon>Eubacteriales</taxon>
        <taxon>Clostridiaceae</taxon>
        <taxon>Clostridium</taxon>
    </lineage>
</organism>
<sequence>MILGKNEVLEKQVLKMKFGNVILKMHPPMDCSKVGAFFSRKKFMRKYL</sequence>
<name>A0ABS7AQT0_9CLOT</name>
<protein>
    <submittedName>
        <fullName evidence="1">Uncharacterized protein</fullName>
    </submittedName>
</protein>
<dbReference type="Proteomes" id="UP001519921">
    <property type="component" value="Unassembled WGS sequence"/>
</dbReference>
<gene>
    <name evidence="1" type="ORF">KYD98_13035</name>
</gene>
<proteinExistence type="predicted"/>
<dbReference type="EMBL" id="JAHXPT010000010">
    <property type="protein sequence ID" value="MBW6411022.1"/>
    <property type="molecule type" value="Genomic_DNA"/>
</dbReference>
<evidence type="ECO:0000313" key="2">
    <source>
        <dbReference type="Proteomes" id="UP001519921"/>
    </source>
</evidence>
<evidence type="ECO:0000313" key="1">
    <source>
        <dbReference type="EMBL" id="MBW6411022.1"/>
    </source>
</evidence>
<accession>A0ABS7AQT0</accession>